<feature type="compositionally biased region" description="Pro residues" evidence="1">
    <location>
        <begin position="1"/>
        <end position="11"/>
    </location>
</feature>
<dbReference type="STRING" id="33903.AQJ43_01845"/>
<evidence type="ECO:0000313" key="4">
    <source>
        <dbReference type="EMBL" id="GDY76817.1"/>
    </source>
</evidence>
<dbReference type="EMBL" id="BJHX01000001">
    <property type="protein sequence ID" value="GDY63056.1"/>
    <property type="molecule type" value="Genomic_DNA"/>
</dbReference>
<reference evidence="3 6" key="2">
    <citation type="submission" date="2019-04" db="EMBL/GenBank/DDBJ databases">
        <title>Draft genome sequences of Streptomyces avermitilis NBRC 14893.</title>
        <authorList>
            <person name="Komaki H."/>
            <person name="Tamura T."/>
            <person name="Hosoyama A."/>
        </authorList>
    </citation>
    <scope>NUCLEOTIDE SEQUENCE [LARGE SCALE GENOMIC DNA]</scope>
    <source>
        <strain evidence="3 6">NBRC 14893</strain>
    </source>
</reference>
<dbReference type="RefSeq" id="WP_010984598.1">
    <property type="nucleotide sequence ID" value="NZ_BAABTN010000038.1"/>
</dbReference>
<dbReference type="EMBL" id="BJHY01000001">
    <property type="protein sequence ID" value="GDY76817.1"/>
    <property type="molecule type" value="Genomic_DNA"/>
</dbReference>
<dbReference type="PROSITE" id="PS51186">
    <property type="entry name" value="GNAT"/>
    <property type="match status" value="1"/>
</dbReference>
<keyword evidence="4" id="KW-0808">Transferase</keyword>
<dbReference type="GeneID" id="41540243"/>
<dbReference type="InterPro" id="IPR016181">
    <property type="entry name" value="Acyl_CoA_acyltransferase"/>
</dbReference>
<comment type="caution">
    <text evidence="4">The sequence shown here is derived from an EMBL/GenBank/DDBJ whole genome shotgun (WGS) entry which is preliminary data.</text>
</comment>
<dbReference type="CDD" id="cd04301">
    <property type="entry name" value="NAT_SF"/>
    <property type="match status" value="1"/>
</dbReference>
<dbReference type="InterPro" id="IPR000182">
    <property type="entry name" value="GNAT_dom"/>
</dbReference>
<organism evidence="4 5">
    <name type="scientific">Streptomyces avermitilis</name>
    <dbReference type="NCBI Taxonomy" id="33903"/>
    <lineage>
        <taxon>Bacteria</taxon>
        <taxon>Bacillati</taxon>
        <taxon>Actinomycetota</taxon>
        <taxon>Actinomycetes</taxon>
        <taxon>Kitasatosporales</taxon>
        <taxon>Streptomycetaceae</taxon>
        <taxon>Streptomyces</taxon>
    </lineage>
</organism>
<dbReference type="Proteomes" id="UP000299211">
    <property type="component" value="Unassembled WGS sequence"/>
</dbReference>
<sequence>MATPPGSPDPHGPGGSSHRLRLEKVTPDNIDAAIALKVGPGQERFVSPVVKSLAEAYVHPATAWPRLVYDGDELVGFVMAFFDIRFNPDDPDDRPRSGLWRLNIGHGRQGRGYGRFAVDAVRAEIRRRGGSRVTVTWAEGEGGPEPFYLRLGFRRTGEISGDQVVGELDLAGA</sequence>
<feature type="domain" description="N-acetyltransferase" evidence="2">
    <location>
        <begin position="20"/>
        <end position="171"/>
    </location>
</feature>
<name>A0A4D4N0P6_STRAX</name>
<accession>A0A4D4N0P6</accession>
<evidence type="ECO:0000313" key="6">
    <source>
        <dbReference type="Proteomes" id="UP000302139"/>
    </source>
</evidence>
<evidence type="ECO:0000256" key="1">
    <source>
        <dbReference type="SAM" id="MobiDB-lite"/>
    </source>
</evidence>
<feature type="region of interest" description="Disordered" evidence="1">
    <location>
        <begin position="1"/>
        <end position="20"/>
    </location>
</feature>
<reference evidence="4 5" key="1">
    <citation type="submission" date="2019-04" db="EMBL/GenBank/DDBJ databases">
        <title>Draft genome sequences of Streptomyces avermitilis ATCC 31267.</title>
        <authorList>
            <person name="Komaki H."/>
            <person name="Tamura T."/>
            <person name="Hosoyama A."/>
        </authorList>
    </citation>
    <scope>NUCLEOTIDE SEQUENCE [LARGE SCALE GENOMIC DNA]</scope>
    <source>
        <strain evidence="4 5">ATCC 31267</strain>
    </source>
</reference>
<dbReference type="SUPFAM" id="SSF55729">
    <property type="entry name" value="Acyl-CoA N-acyltransferases (Nat)"/>
    <property type="match status" value="1"/>
</dbReference>
<dbReference type="Gene3D" id="1.10.287.900">
    <property type="entry name" value="The crystal structure of the spermine/spermidine acetyltransferase from enterococcus faecali"/>
    <property type="match status" value="1"/>
</dbReference>
<dbReference type="InterPro" id="IPR027455">
    <property type="entry name" value="Sper_AcTfrase_N"/>
</dbReference>
<dbReference type="AlphaFoldDB" id="A0A4D4N0P6"/>
<evidence type="ECO:0000313" key="5">
    <source>
        <dbReference type="Proteomes" id="UP000299211"/>
    </source>
</evidence>
<dbReference type="Gene3D" id="3.40.630.30">
    <property type="match status" value="1"/>
</dbReference>
<proteinExistence type="predicted"/>
<dbReference type="OMA" id="AFLDIDW"/>
<dbReference type="Proteomes" id="UP000302139">
    <property type="component" value="Unassembled WGS sequence"/>
</dbReference>
<protein>
    <submittedName>
        <fullName evidence="4">N-acetyltransferase</fullName>
    </submittedName>
</protein>
<dbReference type="GO" id="GO:0016747">
    <property type="term" value="F:acyltransferase activity, transferring groups other than amino-acyl groups"/>
    <property type="evidence" value="ECO:0007669"/>
    <property type="project" value="InterPro"/>
</dbReference>
<evidence type="ECO:0000313" key="3">
    <source>
        <dbReference type="EMBL" id="GDY63056.1"/>
    </source>
</evidence>
<gene>
    <name evidence="3" type="ORF">SAV14893_024490</name>
    <name evidence="4" type="ORF">SAV31267_063020</name>
</gene>
<dbReference type="Pfam" id="PF00583">
    <property type="entry name" value="Acetyltransf_1"/>
    <property type="match status" value="1"/>
</dbReference>
<evidence type="ECO:0000259" key="2">
    <source>
        <dbReference type="PROSITE" id="PS51186"/>
    </source>
</evidence>